<gene>
    <name evidence="1" type="ORF">RM550_35790</name>
</gene>
<reference evidence="1" key="1">
    <citation type="submission" date="2024-05" db="EMBL/GenBank/DDBJ databases">
        <title>30 novel species of actinomycetes from the DSMZ collection.</title>
        <authorList>
            <person name="Nouioui I."/>
        </authorList>
    </citation>
    <scope>NUCLEOTIDE SEQUENCE</scope>
    <source>
        <strain evidence="1">DSM 41527</strain>
    </source>
</reference>
<comment type="caution">
    <text evidence="1">The sequence shown here is derived from an EMBL/GenBank/DDBJ whole genome shotgun (WGS) entry which is preliminary data.</text>
</comment>
<evidence type="ECO:0000313" key="1">
    <source>
        <dbReference type="EMBL" id="MDT0461013.1"/>
    </source>
</evidence>
<sequence length="196" mass="20916">MTSTPDAVRARAAAVFDLDARLPERVFRELADEAVFCEFDLLLTPDAWPALSALARLHGDRQVDLLVVEADGVAGPALSLSVEATPDDYWTEVGFDSGREPLESVTIAARTVALTGPSGSWGCWGERDSEVAVVRGFPGEAARHDWHVRYGPCVDAAGALASWLPQVFGNRCIPGAYAAEMAANYGAPRGNRDSSV</sequence>
<protein>
    <submittedName>
        <fullName evidence="1">Uncharacterized protein</fullName>
    </submittedName>
</protein>
<organism evidence="1 2">
    <name type="scientific">Streptomyces mooreae</name>
    <dbReference type="NCBI Taxonomy" id="3075523"/>
    <lineage>
        <taxon>Bacteria</taxon>
        <taxon>Bacillati</taxon>
        <taxon>Actinomycetota</taxon>
        <taxon>Actinomycetes</taxon>
        <taxon>Kitasatosporales</taxon>
        <taxon>Streptomycetaceae</taxon>
        <taxon>Streptomyces</taxon>
    </lineage>
</organism>
<name>A0ABU2TJ84_9ACTN</name>
<dbReference type="EMBL" id="JAVRFE010000086">
    <property type="protein sequence ID" value="MDT0461013.1"/>
    <property type="molecule type" value="Genomic_DNA"/>
</dbReference>
<dbReference type="Proteomes" id="UP001180551">
    <property type="component" value="Unassembled WGS sequence"/>
</dbReference>
<evidence type="ECO:0000313" key="2">
    <source>
        <dbReference type="Proteomes" id="UP001180551"/>
    </source>
</evidence>
<accession>A0ABU2TJ84</accession>
<dbReference type="RefSeq" id="WP_311627930.1">
    <property type="nucleotide sequence ID" value="NZ_JAVRFE010000086.1"/>
</dbReference>
<proteinExistence type="predicted"/>
<keyword evidence="2" id="KW-1185">Reference proteome</keyword>